<keyword evidence="7" id="KW-1185">Reference proteome</keyword>
<keyword evidence="2 4" id="KW-0472">Membrane</keyword>
<dbReference type="eggNOG" id="COG2885">
    <property type="taxonomic scope" value="Bacteria"/>
</dbReference>
<dbReference type="InterPro" id="IPR006664">
    <property type="entry name" value="OMP_bac"/>
</dbReference>
<evidence type="ECO:0000256" key="3">
    <source>
        <dbReference type="ARBA" id="ARBA00023237"/>
    </source>
</evidence>
<dbReference type="InterPro" id="IPR036737">
    <property type="entry name" value="OmpA-like_sf"/>
</dbReference>
<comment type="subcellular location">
    <subcellularLocation>
        <location evidence="1">Cell outer membrane</location>
    </subcellularLocation>
</comment>
<organism evidence="6 7">
    <name type="scientific">Microscilla marina ATCC 23134</name>
    <dbReference type="NCBI Taxonomy" id="313606"/>
    <lineage>
        <taxon>Bacteria</taxon>
        <taxon>Pseudomonadati</taxon>
        <taxon>Bacteroidota</taxon>
        <taxon>Cytophagia</taxon>
        <taxon>Cytophagales</taxon>
        <taxon>Microscillaceae</taxon>
        <taxon>Microscilla</taxon>
    </lineage>
</organism>
<evidence type="ECO:0000259" key="5">
    <source>
        <dbReference type="PROSITE" id="PS51123"/>
    </source>
</evidence>
<dbReference type="PANTHER" id="PTHR30329">
    <property type="entry name" value="STATOR ELEMENT OF FLAGELLAR MOTOR COMPLEX"/>
    <property type="match status" value="1"/>
</dbReference>
<proteinExistence type="predicted"/>
<accession>A1ZFX2</accession>
<comment type="caution">
    <text evidence="6">The sequence shown here is derived from an EMBL/GenBank/DDBJ whole genome shotgun (WGS) entry which is preliminary data.</text>
</comment>
<dbReference type="PANTHER" id="PTHR30329:SF21">
    <property type="entry name" value="LIPOPROTEIN YIAD-RELATED"/>
    <property type="match status" value="1"/>
</dbReference>
<evidence type="ECO:0000313" key="6">
    <source>
        <dbReference type="EMBL" id="EAY30896.1"/>
    </source>
</evidence>
<evidence type="ECO:0000256" key="4">
    <source>
        <dbReference type="PROSITE-ProRule" id="PRU00473"/>
    </source>
</evidence>
<evidence type="ECO:0000313" key="7">
    <source>
        <dbReference type="Proteomes" id="UP000004095"/>
    </source>
</evidence>
<dbReference type="PROSITE" id="PS51123">
    <property type="entry name" value="OMPA_2"/>
    <property type="match status" value="1"/>
</dbReference>
<dbReference type="AlphaFoldDB" id="A1ZFX2"/>
<sequence>MVFTLNNVFFEYNKYALKDKSKVELDNLVKFLKENPEISGEISGHTDNIGDKARNRELSQQRANSVRDYLVSHGVDASRLVYKGYGDSKPAATNDTEEGRAKNRRIEFKILKLSKK</sequence>
<dbReference type="Proteomes" id="UP000004095">
    <property type="component" value="Unassembled WGS sequence"/>
</dbReference>
<dbReference type="SUPFAM" id="SSF103088">
    <property type="entry name" value="OmpA-like"/>
    <property type="match status" value="1"/>
</dbReference>
<dbReference type="Gene3D" id="3.30.1330.60">
    <property type="entry name" value="OmpA-like domain"/>
    <property type="match status" value="1"/>
</dbReference>
<evidence type="ECO:0000256" key="1">
    <source>
        <dbReference type="ARBA" id="ARBA00004442"/>
    </source>
</evidence>
<reference evidence="6 7" key="1">
    <citation type="submission" date="2007-01" db="EMBL/GenBank/DDBJ databases">
        <authorList>
            <person name="Haygood M."/>
            <person name="Podell S."/>
            <person name="Anderson C."/>
            <person name="Hopkinson B."/>
            <person name="Roe K."/>
            <person name="Barbeau K."/>
            <person name="Gaasterland T."/>
            <person name="Ferriera S."/>
            <person name="Johnson J."/>
            <person name="Kravitz S."/>
            <person name="Beeson K."/>
            <person name="Sutton G."/>
            <person name="Rogers Y.-H."/>
            <person name="Friedman R."/>
            <person name="Frazier M."/>
            <person name="Venter J.C."/>
        </authorList>
    </citation>
    <scope>NUCLEOTIDE SEQUENCE [LARGE SCALE GENOMIC DNA]</scope>
    <source>
        <strain evidence="6 7">ATCC 23134</strain>
    </source>
</reference>
<gene>
    <name evidence="6" type="ORF">M23134_01220</name>
</gene>
<dbReference type="InterPro" id="IPR006665">
    <property type="entry name" value="OmpA-like"/>
</dbReference>
<keyword evidence="3" id="KW-0998">Cell outer membrane</keyword>
<feature type="domain" description="OmpA-like" evidence="5">
    <location>
        <begin position="1"/>
        <end position="114"/>
    </location>
</feature>
<dbReference type="EMBL" id="AAWS01000005">
    <property type="protein sequence ID" value="EAY30896.1"/>
    <property type="molecule type" value="Genomic_DNA"/>
</dbReference>
<name>A1ZFX2_MICM2</name>
<dbReference type="PRINTS" id="PR01021">
    <property type="entry name" value="OMPADOMAIN"/>
</dbReference>
<dbReference type="InterPro" id="IPR050330">
    <property type="entry name" value="Bact_OuterMem_StrucFunc"/>
</dbReference>
<dbReference type="Pfam" id="PF00691">
    <property type="entry name" value="OmpA"/>
    <property type="match status" value="1"/>
</dbReference>
<dbReference type="GO" id="GO:0009279">
    <property type="term" value="C:cell outer membrane"/>
    <property type="evidence" value="ECO:0007669"/>
    <property type="project" value="UniProtKB-SubCell"/>
</dbReference>
<protein>
    <submittedName>
        <fullName evidence="6">Outer membrane protein</fullName>
    </submittedName>
</protein>
<evidence type="ECO:0000256" key="2">
    <source>
        <dbReference type="ARBA" id="ARBA00023136"/>
    </source>
</evidence>
<dbReference type="CDD" id="cd07185">
    <property type="entry name" value="OmpA_C-like"/>
    <property type="match status" value="1"/>
</dbReference>